<dbReference type="Gene3D" id="1.10.340.50">
    <property type="match status" value="1"/>
</dbReference>
<evidence type="ECO:0000313" key="1">
    <source>
        <dbReference type="EMBL" id="CCH49854.1"/>
    </source>
</evidence>
<dbReference type="Proteomes" id="UP000011724">
    <property type="component" value="Chromosome"/>
</dbReference>
<dbReference type="EMBL" id="FO203427">
    <property type="protein sequence ID" value="CCH49854.1"/>
    <property type="molecule type" value="Genomic_DNA"/>
</dbReference>
<dbReference type="AlphaFoldDB" id="M1WRZ5"/>
<dbReference type="STRING" id="1322246.BN4_12621"/>
<accession>M1WRZ5</accession>
<dbReference type="PATRIC" id="fig|879567.3.peg.2807"/>
<sequence>MEDWTPPERRFFEYLLSKLQWGHGKATPYWGYKGKVIHKAPYVGLPTNVHNYLLLDLDEEGAGCRWLEESLPHPTFVVVTPGNLHALYGYELATPVIKPNGNSSVKAYEFFQAILAAYRHRLCADTGYNEFNCKNPLSDRWKKYTFWNDRKYTFDELQKHVELVSKGKRNRAKAEQPKPTSPDSLLFHVGQQWAYKNFKVSPDRDHLQNAIWEYLNGYNQDAIAVEFGKREPAANVLGKAKSIAKWVWKRRNESWLADYGKERGALGFSPICSQWTDEERAEETRARQSEGAYYAHGKRNQATRDKIKESVNQIFERGGTISISSVAREANLSRLTVRRNKELLG</sequence>
<dbReference type="HOGENOM" id="CLU_045112_1_0_7"/>
<name>M1WRZ5_PSEP2</name>
<reference evidence="2" key="2">
    <citation type="journal article" date="2013" name="Stand. Genomic Sci.">
        <title>Complete genome sequence of Desulfocapsa sulfexigens, a marine deltaproteobacterium specialized in disproportionating inorganic sulfur compounds.</title>
        <authorList>
            <person name="Finster K.W."/>
            <person name="Kjeldsen K.U."/>
            <person name="Kube M."/>
            <person name="Reinhardt R."/>
            <person name="Mussmann M."/>
            <person name="Amann R."/>
            <person name="Schreiber L."/>
        </authorList>
    </citation>
    <scope>NUCLEOTIDE SEQUENCE [LARGE SCALE GENOMIC DNA]</scope>
    <source>
        <strain evidence="2">DSM 10523 / SB164P1</strain>
    </source>
</reference>
<evidence type="ECO:0000313" key="2">
    <source>
        <dbReference type="Proteomes" id="UP000011724"/>
    </source>
</evidence>
<dbReference type="eggNOG" id="COG2197">
    <property type="taxonomic scope" value="Bacteria"/>
</dbReference>
<proteinExistence type="predicted"/>
<gene>
    <name evidence="1" type="ordered locus">BN4_12621</name>
</gene>
<organism evidence="1 2">
    <name type="scientific">Pseudodesulfovibrio piezophilus (strain DSM 21447 / JCM 15486 / C1TLV30)</name>
    <name type="common">Desulfovibrio piezophilus</name>
    <dbReference type="NCBI Taxonomy" id="1322246"/>
    <lineage>
        <taxon>Bacteria</taxon>
        <taxon>Pseudomonadati</taxon>
        <taxon>Thermodesulfobacteriota</taxon>
        <taxon>Desulfovibrionia</taxon>
        <taxon>Desulfovibrionales</taxon>
        <taxon>Desulfovibrionaceae</taxon>
    </lineage>
</organism>
<protein>
    <recommendedName>
        <fullName evidence="3">Primase C-terminal 1 domain-containing protein</fullName>
    </recommendedName>
</protein>
<keyword evidence="2" id="KW-1185">Reference proteome</keyword>
<dbReference type="Pfam" id="PF03090">
    <property type="entry name" value="Replicase"/>
    <property type="match status" value="1"/>
</dbReference>
<dbReference type="InterPro" id="IPR004322">
    <property type="entry name" value="Plasmid_replicase_bac"/>
</dbReference>
<dbReference type="KEGG" id="dpi:BN4_12621"/>
<reference evidence="1 2" key="1">
    <citation type="journal article" date="2013" name="PLoS ONE">
        <title>The first genomic and proteomic characterization of a deep-sea sulfate reducer: insights into the piezophilic lifestyle of Desulfovibrio piezophilus.</title>
        <authorList>
            <person name="Pradel N."/>
            <person name="Ji B."/>
            <person name="Gimenez G."/>
            <person name="Talla E."/>
            <person name="Lenoble P."/>
            <person name="Garel M."/>
            <person name="Tamburini C."/>
            <person name="Fourquet P."/>
            <person name="Lebrun R."/>
            <person name="Bertin P."/>
            <person name="Denis Y."/>
            <person name="Pophillat M."/>
            <person name="Barbe V."/>
            <person name="Ollivier B."/>
            <person name="Dolla A."/>
        </authorList>
    </citation>
    <scope>NUCLEOTIDE SEQUENCE [LARGE SCALE GENOMIC DNA]</scope>
    <source>
        <strain evidence="2">DSM 10523 / SB164P1</strain>
    </source>
</reference>
<evidence type="ECO:0008006" key="3">
    <source>
        <dbReference type="Google" id="ProtNLM"/>
    </source>
</evidence>